<organism evidence="1 2">
    <name type="scientific">Pterulicium gracile</name>
    <dbReference type="NCBI Taxonomy" id="1884261"/>
    <lineage>
        <taxon>Eukaryota</taxon>
        <taxon>Fungi</taxon>
        <taxon>Dikarya</taxon>
        <taxon>Basidiomycota</taxon>
        <taxon>Agaricomycotina</taxon>
        <taxon>Agaricomycetes</taxon>
        <taxon>Agaricomycetidae</taxon>
        <taxon>Agaricales</taxon>
        <taxon>Pleurotineae</taxon>
        <taxon>Pterulaceae</taxon>
        <taxon>Pterulicium</taxon>
    </lineage>
</organism>
<dbReference type="Proteomes" id="UP000305067">
    <property type="component" value="Unassembled WGS sequence"/>
</dbReference>
<name>A0A5C3PZV7_9AGAR</name>
<dbReference type="AlphaFoldDB" id="A0A5C3PZV7"/>
<gene>
    <name evidence="1" type="ORF">BDV98DRAFT_587272</name>
</gene>
<keyword evidence="2" id="KW-1185">Reference proteome</keyword>
<protein>
    <submittedName>
        <fullName evidence="1">Uncharacterized protein</fullName>
    </submittedName>
</protein>
<accession>A0A5C3PZV7</accession>
<evidence type="ECO:0000313" key="2">
    <source>
        <dbReference type="Proteomes" id="UP000305067"/>
    </source>
</evidence>
<reference evidence="1 2" key="1">
    <citation type="journal article" date="2019" name="Nat. Ecol. Evol.">
        <title>Megaphylogeny resolves global patterns of mushroom evolution.</title>
        <authorList>
            <person name="Varga T."/>
            <person name="Krizsan K."/>
            <person name="Foldi C."/>
            <person name="Dima B."/>
            <person name="Sanchez-Garcia M."/>
            <person name="Sanchez-Ramirez S."/>
            <person name="Szollosi G.J."/>
            <person name="Szarkandi J.G."/>
            <person name="Papp V."/>
            <person name="Albert L."/>
            <person name="Andreopoulos W."/>
            <person name="Angelini C."/>
            <person name="Antonin V."/>
            <person name="Barry K.W."/>
            <person name="Bougher N.L."/>
            <person name="Buchanan P."/>
            <person name="Buyck B."/>
            <person name="Bense V."/>
            <person name="Catcheside P."/>
            <person name="Chovatia M."/>
            <person name="Cooper J."/>
            <person name="Damon W."/>
            <person name="Desjardin D."/>
            <person name="Finy P."/>
            <person name="Geml J."/>
            <person name="Haridas S."/>
            <person name="Hughes K."/>
            <person name="Justo A."/>
            <person name="Karasinski D."/>
            <person name="Kautmanova I."/>
            <person name="Kiss B."/>
            <person name="Kocsube S."/>
            <person name="Kotiranta H."/>
            <person name="LaButti K.M."/>
            <person name="Lechner B.E."/>
            <person name="Liimatainen K."/>
            <person name="Lipzen A."/>
            <person name="Lukacs Z."/>
            <person name="Mihaltcheva S."/>
            <person name="Morgado L.N."/>
            <person name="Niskanen T."/>
            <person name="Noordeloos M.E."/>
            <person name="Ohm R.A."/>
            <person name="Ortiz-Santana B."/>
            <person name="Ovrebo C."/>
            <person name="Racz N."/>
            <person name="Riley R."/>
            <person name="Savchenko A."/>
            <person name="Shiryaev A."/>
            <person name="Soop K."/>
            <person name="Spirin V."/>
            <person name="Szebenyi C."/>
            <person name="Tomsovsky M."/>
            <person name="Tulloss R.E."/>
            <person name="Uehling J."/>
            <person name="Grigoriev I.V."/>
            <person name="Vagvolgyi C."/>
            <person name="Papp T."/>
            <person name="Martin F.M."/>
            <person name="Miettinen O."/>
            <person name="Hibbett D.S."/>
            <person name="Nagy L.G."/>
        </authorList>
    </citation>
    <scope>NUCLEOTIDE SEQUENCE [LARGE SCALE GENOMIC DNA]</scope>
    <source>
        <strain evidence="1 2">CBS 309.79</strain>
    </source>
</reference>
<proteinExistence type="predicted"/>
<evidence type="ECO:0000313" key="1">
    <source>
        <dbReference type="EMBL" id="TFK95192.1"/>
    </source>
</evidence>
<sequence length="297" mass="33254">MARSPDITPLFAFYGTTQNFHLFYNPESNYLDSLRQAGLNNQDVLRFGQDIYNRETVIARSQPESTGIHLYRCLNEGRRPTPPLDRDTSAAYKPLFHHALDISRAPHLFDRYVSFAFKEASIHNPFTASHPLQPKGHQPNYESMANCVDTDWATKKNNRMLMTLTTPFQAVPSNQAINEQLAKPWSSASEHYPALPISATAEHKAMASTIRIARERTKVDGPMEVFLATRANIIGLVEIVRCVISGAPYGCWRQFEYPQANSVLGQPPRYRNTLLTDSCSDVLALGGCNCVSFAQGS</sequence>
<dbReference type="EMBL" id="ML178911">
    <property type="protein sequence ID" value="TFK95192.1"/>
    <property type="molecule type" value="Genomic_DNA"/>
</dbReference>